<dbReference type="EMBL" id="AOSG01000030">
    <property type="protein sequence ID" value="EOR71645.1"/>
    <property type="molecule type" value="Genomic_DNA"/>
</dbReference>
<name>A0A9P2TAY6_THEFU</name>
<evidence type="ECO:0008006" key="3">
    <source>
        <dbReference type="Google" id="ProtNLM"/>
    </source>
</evidence>
<accession>A0A9P2TAY6</accession>
<evidence type="ECO:0000313" key="2">
    <source>
        <dbReference type="Proteomes" id="UP000014184"/>
    </source>
</evidence>
<proteinExistence type="predicted"/>
<dbReference type="RefSeq" id="WP_016188559.1">
    <property type="nucleotide sequence ID" value="NZ_AOSG01000030.1"/>
</dbReference>
<protein>
    <recommendedName>
        <fullName evidence="3">DUF742 domain-containing protein</fullName>
    </recommendedName>
</protein>
<evidence type="ECO:0000313" key="1">
    <source>
        <dbReference type="EMBL" id="EOR71645.1"/>
    </source>
</evidence>
<reference evidence="1 2" key="1">
    <citation type="journal article" date="2013" name="Genome Announc.">
        <title>Draft Genome Sequence of the Lignocellulose Decomposer Thermobifida fusca Strain TM51.</title>
        <authorList>
            <person name="Toth A."/>
            <person name="Barna T."/>
            <person name="Nagy I."/>
            <person name="Horvath B."/>
            <person name="Nagy I."/>
            <person name="Tancsics A."/>
            <person name="Kriszt B."/>
            <person name="Baka E."/>
            <person name="Fekete C."/>
            <person name="Kukolya J."/>
        </authorList>
    </citation>
    <scope>NUCLEOTIDE SEQUENCE [LARGE SCALE GENOMIC DNA]</scope>
    <source>
        <strain evidence="1 2">TM51</strain>
    </source>
</reference>
<dbReference type="Proteomes" id="UP000014184">
    <property type="component" value="Unassembled WGS sequence"/>
</dbReference>
<comment type="caution">
    <text evidence="1">The sequence shown here is derived from an EMBL/GenBank/DDBJ whole genome shotgun (WGS) entry which is preliminary data.</text>
</comment>
<dbReference type="AlphaFoldDB" id="A0A9P2TAY6"/>
<sequence length="121" mass="13393">MRWEIGTGLPEYRPLGASGYVGRRRRTRPPVTELHSVRVHDPRMPLPTDLPRPAAVVYASCLRAGPAGTRVLDLALDSGMPLAKVTVLVELLREAALVVDTPPPCVDRRLLERVLEGLRRL</sequence>
<keyword evidence="2" id="KW-1185">Reference proteome</keyword>
<organism evidence="1 2">
    <name type="scientific">Thermobifida fusca TM51</name>
    <dbReference type="NCBI Taxonomy" id="1169414"/>
    <lineage>
        <taxon>Bacteria</taxon>
        <taxon>Bacillati</taxon>
        <taxon>Actinomycetota</taxon>
        <taxon>Actinomycetes</taxon>
        <taxon>Streptosporangiales</taxon>
        <taxon>Nocardiopsidaceae</taxon>
        <taxon>Thermobifida</taxon>
    </lineage>
</organism>
<gene>
    <name evidence="1" type="ORF">TM51_06649</name>
</gene>